<dbReference type="CDD" id="cd09194">
    <property type="entry name" value="PLDc_yTdp1_1"/>
    <property type="match status" value="1"/>
</dbReference>
<proteinExistence type="inferred from homology"/>
<dbReference type="PANTHER" id="PTHR12415">
    <property type="entry name" value="TYROSYL-DNA PHOSPHODIESTERASE 1"/>
    <property type="match status" value="1"/>
</dbReference>
<comment type="similarity">
    <text evidence="2">Belongs to the tyrosyl-DNA phosphodiesterase family.</text>
</comment>
<dbReference type="Pfam" id="PF06087">
    <property type="entry name" value="Tyr-DNA_phospho"/>
    <property type="match status" value="1"/>
</dbReference>
<reference evidence="13" key="1">
    <citation type="journal article" date="2020" name="bioRxiv">
        <title>Whole genome comparisons of ergot fungi reveals the divergence and evolution of species within the genus Claviceps are the result of varying mechanisms driving genome evolution and host range expansion.</title>
        <authorList>
            <person name="Wyka S.A."/>
            <person name="Mondo S.J."/>
            <person name="Liu M."/>
            <person name="Dettman J."/>
            <person name="Nalam V."/>
            <person name="Broders K.D."/>
        </authorList>
    </citation>
    <scope>NUCLEOTIDE SEQUENCE</scope>
    <source>
        <strain evidence="13">CCC 489</strain>
    </source>
</reference>
<dbReference type="GO" id="GO:0017005">
    <property type="term" value="F:3'-tyrosyl-DNA phosphodiesterase activity"/>
    <property type="evidence" value="ECO:0007669"/>
    <property type="project" value="TreeGrafter"/>
</dbReference>
<dbReference type="GO" id="GO:0005634">
    <property type="term" value="C:nucleus"/>
    <property type="evidence" value="ECO:0007669"/>
    <property type="project" value="UniProtKB-SubCell"/>
</dbReference>
<keyword evidence="5" id="KW-0378">Hydrolase</keyword>
<evidence type="ECO:0000256" key="10">
    <source>
        <dbReference type="PIRSR" id="PIRSR610347-2"/>
    </source>
</evidence>
<feature type="active site" description="Proton donor/acceptor" evidence="9">
    <location>
        <position position="397"/>
    </location>
</feature>
<dbReference type="PANTHER" id="PTHR12415:SF0">
    <property type="entry name" value="TYROSYL-DNA PHOSPHODIESTERASE 1"/>
    <property type="match status" value="1"/>
</dbReference>
<gene>
    <name evidence="13" type="ORF">E4U42_001522</name>
</gene>
<evidence type="ECO:0008006" key="15">
    <source>
        <dbReference type="Google" id="ProtNLM"/>
    </source>
</evidence>
<evidence type="ECO:0000256" key="12">
    <source>
        <dbReference type="SAM" id="MobiDB-lite"/>
    </source>
</evidence>
<accession>A0A8K0J9S5</accession>
<dbReference type="GO" id="GO:0003690">
    <property type="term" value="F:double-stranded DNA binding"/>
    <property type="evidence" value="ECO:0007669"/>
    <property type="project" value="TreeGrafter"/>
</dbReference>
<keyword evidence="4" id="KW-0227">DNA damage</keyword>
<name>A0A8K0J9S5_9HYPO</name>
<evidence type="ECO:0000256" key="4">
    <source>
        <dbReference type="ARBA" id="ARBA00022763"/>
    </source>
</evidence>
<organism evidence="13 14">
    <name type="scientific">Claviceps africana</name>
    <dbReference type="NCBI Taxonomy" id="83212"/>
    <lineage>
        <taxon>Eukaryota</taxon>
        <taxon>Fungi</taxon>
        <taxon>Dikarya</taxon>
        <taxon>Ascomycota</taxon>
        <taxon>Pezizomycotina</taxon>
        <taxon>Sordariomycetes</taxon>
        <taxon>Hypocreomycetidae</taxon>
        <taxon>Hypocreales</taxon>
        <taxon>Clavicipitaceae</taxon>
        <taxon>Claviceps</taxon>
    </lineage>
</organism>
<dbReference type="Proteomes" id="UP000811619">
    <property type="component" value="Unassembled WGS sequence"/>
</dbReference>
<feature type="binding site" evidence="10">
    <location>
        <position position="399"/>
    </location>
    <ligand>
        <name>substrate</name>
    </ligand>
</feature>
<dbReference type="GO" id="GO:0004527">
    <property type="term" value="F:exonuclease activity"/>
    <property type="evidence" value="ECO:0007669"/>
    <property type="project" value="UniProtKB-KW"/>
</dbReference>
<dbReference type="CDD" id="cd09123">
    <property type="entry name" value="PLDc_Tdp1_2"/>
    <property type="match status" value="1"/>
</dbReference>
<dbReference type="EMBL" id="SRPY01000146">
    <property type="protein sequence ID" value="KAG5927930.1"/>
    <property type="molecule type" value="Genomic_DNA"/>
</dbReference>
<comment type="subcellular location">
    <subcellularLocation>
        <location evidence="1">Nucleus</location>
    </subcellularLocation>
</comment>
<keyword evidence="7" id="KW-0234">DNA repair</keyword>
<evidence type="ECO:0000256" key="11">
    <source>
        <dbReference type="PIRSR" id="PIRSR610347-3"/>
    </source>
</evidence>
<feature type="active site" description="Nucleophile" evidence="9">
    <location>
        <position position="143"/>
    </location>
</feature>
<feature type="binding site" evidence="10">
    <location>
        <position position="145"/>
    </location>
    <ligand>
        <name>substrate</name>
    </ligand>
</feature>
<dbReference type="GO" id="GO:0006281">
    <property type="term" value="P:DNA repair"/>
    <property type="evidence" value="ECO:0007669"/>
    <property type="project" value="UniProtKB-KW"/>
</dbReference>
<dbReference type="AlphaFoldDB" id="A0A8K0J9S5"/>
<feature type="region of interest" description="Disordered" evidence="12">
    <location>
        <begin position="1"/>
        <end position="38"/>
    </location>
</feature>
<keyword evidence="14" id="KW-1185">Reference proteome</keyword>
<evidence type="ECO:0000256" key="1">
    <source>
        <dbReference type="ARBA" id="ARBA00004123"/>
    </source>
</evidence>
<evidence type="ECO:0000256" key="6">
    <source>
        <dbReference type="ARBA" id="ARBA00022839"/>
    </source>
</evidence>
<feature type="region of interest" description="Disordered" evidence="12">
    <location>
        <begin position="512"/>
        <end position="541"/>
    </location>
</feature>
<dbReference type="InterPro" id="IPR010347">
    <property type="entry name" value="Tdp1"/>
</dbReference>
<keyword evidence="8" id="KW-0539">Nucleus</keyword>
<feature type="compositionally biased region" description="Basic and acidic residues" evidence="12">
    <location>
        <begin position="8"/>
        <end position="17"/>
    </location>
</feature>
<keyword evidence="3" id="KW-0540">Nuclease</keyword>
<evidence type="ECO:0000313" key="14">
    <source>
        <dbReference type="Proteomes" id="UP000811619"/>
    </source>
</evidence>
<keyword evidence="6" id="KW-0269">Exonuclease</keyword>
<dbReference type="SUPFAM" id="SSF56024">
    <property type="entry name" value="Phospholipase D/nuclease"/>
    <property type="match status" value="2"/>
</dbReference>
<protein>
    <recommendedName>
        <fullName evidence="15">TDP1 Tyr-DNA phosphodiesterase</fullName>
    </recommendedName>
</protein>
<evidence type="ECO:0000256" key="3">
    <source>
        <dbReference type="ARBA" id="ARBA00022722"/>
    </source>
</evidence>
<evidence type="ECO:0000256" key="5">
    <source>
        <dbReference type="ARBA" id="ARBA00022801"/>
    </source>
</evidence>
<comment type="caution">
    <text evidence="13">The sequence shown here is derived from an EMBL/GenBank/DDBJ whole genome shotgun (WGS) entry which is preliminary data.</text>
</comment>
<dbReference type="Gene3D" id="3.30.870.10">
    <property type="entry name" value="Endonuclease Chain A"/>
    <property type="match status" value="2"/>
</dbReference>
<evidence type="ECO:0000256" key="9">
    <source>
        <dbReference type="PIRSR" id="PIRSR610347-1"/>
    </source>
</evidence>
<evidence type="ECO:0000313" key="13">
    <source>
        <dbReference type="EMBL" id="KAG5927930.1"/>
    </source>
</evidence>
<feature type="compositionally biased region" description="Basic and acidic residues" evidence="12">
    <location>
        <begin position="530"/>
        <end position="541"/>
    </location>
</feature>
<evidence type="ECO:0000256" key="8">
    <source>
        <dbReference type="ARBA" id="ARBA00023242"/>
    </source>
</evidence>
<evidence type="ECO:0000256" key="7">
    <source>
        <dbReference type="ARBA" id="ARBA00023204"/>
    </source>
</evidence>
<feature type="site" description="Interaction with DNA" evidence="11">
    <location>
        <position position="421"/>
    </location>
</feature>
<dbReference type="FunFam" id="3.30.870.10:FF:000038">
    <property type="entry name" value="Probable tyrosyl-DNA phosphodiesterase"/>
    <property type="match status" value="1"/>
</dbReference>
<sequence>MSTFGKRQRPDEIDKHQLPTSLSTPISPPRKSRRLDAGHHKSPWQLTWVRDLPEELNRDAVTLSDILGDPLISECWEFNFLHDVGFLMDAFDPDTRHLVDVHVVHGFWKRDDPQRRALSLSASAYNNVKLHVAPMPEMFGTHHSKMLVLFRHDDTAEVIVHTANMIPKDWTNMTNAVWRSPRLPRSAKEIPTSSASTPYEDLGIGSGHRFQADLISYLRSYDRRAVTCGPLADRLSRYDFSAVRAALITSVPGVHDVNDVSCTPFGWAAMRRYLGAVPCEQGSSEVVIQISSIATLGGKDTWLQKTLLDSFVSSRTRSTTRPKFKIVFPTADEIRRSLDGYASGGSIHTRIQSAQQMQQLHYLRPILYHWANDCDDGAALPRDVAVQNGGRKRAAPHVKTYIRYNENRTLDWAVLTSANLSKQAWGEAAKPTGEMRIASWEMGVLIWPELLEENASMVASFPSDSLGQLNLPAEADAASVALRIPYSLPLQRPLGCFDGSYGTGLSRSVVGRVSTSEKGKMKMKKGKMKKAAEKRNREDMYKRHRQQNIMGVPGPNTAVMNKVNIKSRAHVVTHGRRAEISTTDNAAPCHVDFMAA</sequence>
<evidence type="ECO:0000256" key="2">
    <source>
        <dbReference type="ARBA" id="ARBA00010205"/>
    </source>
</evidence>
<dbReference type="GO" id="GO:0003697">
    <property type="term" value="F:single-stranded DNA binding"/>
    <property type="evidence" value="ECO:0007669"/>
    <property type="project" value="TreeGrafter"/>
</dbReference>
<dbReference type="OrthoDB" id="47785at2759"/>